<dbReference type="GO" id="GO:0005198">
    <property type="term" value="F:structural molecule activity"/>
    <property type="evidence" value="ECO:0007669"/>
    <property type="project" value="InterPro"/>
</dbReference>
<dbReference type="Proteomes" id="UP000264071">
    <property type="component" value="Unassembled WGS sequence"/>
</dbReference>
<dbReference type="OMA" id="ECEGWER"/>
<reference evidence="1 2" key="1">
    <citation type="journal article" date="2018" name="Nat. Biotechnol.">
        <title>A standardized bacterial taxonomy based on genome phylogeny substantially revises the tree of life.</title>
        <authorList>
            <person name="Parks D.H."/>
            <person name="Chuvochina M."/>
            <person name="Waite D.W."/>
            <person name="Rinke C."/>
            <person name="Skarshewski A."/>
            <person name="Chaumeil P.A."/>
            <person name="Hugenholtz P."/>
        </authorList>
    </citation>
    <scope>NUCLEOTIDE SEQUENCE [LARGE SCALE GENOMIC DNA]</scope>
    <source>
        <strain evidence="1">UBA8844</strain>
    </source>
</reference>
<protein>
    <submittedName>
        <fullName evidence="1">Phage tail protein</fullName>
    </submittedName>
</protein>
<name>A0A3D4V5U7_9BACT</name>
<accession>A0A3D4V5U7</accession>
<dbReference type="AlphaFoldDB" id="A0A3D4V5U7"/>
<dbReference type="InterPro" id="IPR011747">
    <property type="entry name" value="CHP02241"/>
</dbReference>
<sequence length="145" mass="16316">MATADRPDPFRSFNFKVEFDGLPVGSFSEVSGLTAEGDSVDYREGTDMQLSVRKLIGMRKYTNIVLKRGYTVNGELWAWYKLIANGVAERRDGSIILQDEEHNEVMRWNVSNAWINKIEGPTFNATANEVAIESCELVHEGIELA</sequence>
<dbReference type="InterPro" id="IPR010667">
    <property type="entry name" value="Phage_T4_Gp19"/>
</dbReference>
<evidence type="ECO:0000313" key="1">
    <source>
        <dbReference type="EMBL" id="HCT56490.1"/>
    </source>
</evidence>
<dbReference type="NCBIfam" id="TIGR02241">
    <property type="entry name" value="conserved hypothetical phage tail region protein"/>
    <property type="match status" value="1"/>
</dbReference>
<evidence type="ECO:0000313" key="2">
    <source>
        <dbReference type="Proteomes" id="UP000264071"/>
    </source>
</evidence>
<organism evidence="1 2">
    <name type="scientific">Gemmatimonas aurantiaca</name>
    <dbReference type="NCBI Taxonomy" id="173480"/>
    <lineage>
        <taxon>Bacteria</taxon>
        <taxon>Pseudomonadati</taxon>
        <taxon>Gemmatimonadota</taxon>
        <taxon>Gemmatimonadia</taxon>
        <taxon>Gemmatimonadales</taxon>
        <taxon>Gemmatimonadaceae</taxon>
        <taxon>Gemmatimonas</taxon>
    </lineage>
</organism>
<dbReference type="Pfam" id="PF06841">
    <property type="entry name" value="Phage_T4_gp19"/>
    <property type="match status" value="1"/>
</dbReference>
<comment type="caution">
    <text evidence="1">The sequence shown here is derived from an EMBL/GenBank/DDBJ whole genome shotgun (WGS) entry which is preliminary data.</text>
</comment>
<dbReference type="PANTHER" id="PTHR38009:SF1">
    <property type="entry name" value="CONSERVED HYPOTHETICAL PHAGE TAIL PROTEIN"/>
    <property type="match status" value="1"/>
</dbReference>
<dbReference type="EMBL" id="DPIY01000005">
    <property type="protein sequence ID" value="HCT56490.1"/>
    <property type="molecule type" value="Genomic_DNA"/>
</dbReference>
<gene>
    <name evidence="1" type="ORF">DGD08_04675</name>
</gene>
<dbReference type="PANTHER" id="PTHR38009">
    <property type="entry name" value="CONSERVED HYPOTHETICAL PHAGE TAIL PROTEIN"/>
    <property type="match status" value="1"/>
</dbReference>
<proteinExistence type="predicted"/>